<evidence type="ECO:0000256" key="2">
    <source>
        <dbReference type="ARBA" id="ARBA00023043"/>
    </source>
</evidence>
<dbReference type="InterPro" id="IPR002110">
    <property type="entry name" value="Ankyrin_rpt"/>
</dbReference>
<dbReference type="Gene3D" id="1.25.40.20">
    <property type="entry name" value="Ankyrin repeat-containing domain"/>
    <property type="match status" value="1"/>
</dbReference>
<dbReference type="PROSITE" id="PS50088">
    <property type="entry name" value="ANK_REPEAT"/>
    <property type="match status" value="4"/>
</dbReference>
<name>A0A0N4UD53_DRAME</name>
<evidence type="ECO:0000313" key="6">
    <source>
        <dbReference type="Proteomes" id="UP000274756"/>
    </source>
</evidence>
<dbReference type="WBParaSite" id="DME_0000523701-mRNA-1">
    <property type="protein sequence ID" value="DME_0000523701-mRNA-1"/>
    <property type="gene ID" value="DME_0000523701"/>
</dbReference>
<reference evidence="7" key="1">
    <citation type="submission" date="2017-02" db="UniProtKB">
        <authorList>
            <consortium name="WormBaseParasite"/>
        </authorList>
    </citation>
    <scope>IDENTIFICATION</scope>
</reference>
<reference evidence="4 6" key="2">
    <citation type="submission" date="2018-11" db="EMBL/GenBank/DDBJ databases">
        <authorList>
            <consortium name="Pathogen Informatics"/>
        </authorList>
    </citation>
    <scope>NUCLEOTIDE SEQUENCE [LARGE SCALE GENOMIC DNA]</scope>
</reference>
<gene>
    <name evidence="4" type="ORF">DME_LOCUS9036</name>
</gene>
<dbReference type="InterPro" id="IPR033635">
    <property type="entry name" value="ANKS1/Caskin"/>
</dbReference>
<evidence type="ECO:0000256" key="3">
    <source>
        <dbReference type="PROSITE-ProRule" id="PRU00023"/>
    </source>
</evidence>
<evidence type="ECO:0000256" key="1">
    <source>
        <dbReference type="ARBA" id="ARBA00022737"/>
    </source>
</evidence>
<feature type="repeat" description="ANK" evidence="3">
    <location>
        <begin position="119"/>
        <end position="151"/>
    </location>
</feature>
<dbReference type="AlphaFoldDB" id="A0A0N4UD53"/>
<dbReference type="InterPro" id="IPR036770">
    <property type="entry name" value="Ankyrin_rpt-contain_sf"/>
</dbReference>
<dbReference type="Proteomes" id="UP000038040">
    <property type="component" value="Unplaced"/>
</dbReference>
<keyword evidence="6" id="KW-1185">Reference proteome</keyword>
<organism evidence="5 7">
    <name type="scientific">Dracunculus medinensis</name>
    <name type="common">Guinea worm</name>
    <dbReference type="NCBI Taxonomy" id="318479"/>
    <lineage>
        <taxon>Eukaryota</taxon>
        <taxon>Metazoa</taxon>
        <taxon>Ecdysozoa</taxon>
        <taxon>Nematoda</taxon>
        <taxon>Chromadorea</taxon>
        <taxon>Rhabditida</taxon>
        <taxon>Spirurina</taxon>
        <taxon>Dracunculoidea</taxon>
        <taxon>Dracunculidae</taxon>
        <taxon>Dracunculus</taxon>
    </lineage>
</organism>
<dbReference type="EMBL" id="UYYG01001175">
    <property type="protein sequence ID" value="VDN59063.1"/>
    <property type="molecule type" value="Genomic_DNA"/>
</dbReference>
<evidence type="ECO:0000313" key="4">
    <source>
        <dbReference type="EMBL" id="VDN59063.1"/>
    </source>
</evidence>
<dbReference type="PANTHER" id="PTHR24174:SF16">
    <property type="entry name" value="CASKIN-2"/>
    <property type="match status" value="1"/>
</dbReference>
<evidence type="ECO:0000313" key="7">
    <source>
        <dbReference type="WBParaSite" id="DME_0000523701-mRNA-1"/>
    </source>
</evidence>
<dbReference type="PROSITE" id="PS50297">
    <property type="entry name" value="ANK_REP_REGION"/>
    <property type="match status" value="3"/>
</dbReference>
<feature type="repeat" description="ANK" evidence="3">
    <location>
        <begin position="86"/>
        <end position="118"/>
    </location>
</feature>
<accession>A0A0N4UD53</accession>
<sequence>MNLEFFYLSKIYPYIFLFSGTLSLHHAISVGDVSMAKCLLENKIIWVDVEDSQGRTALHYAVLQSDIGLLSLLLKHGANVDAIDYTGTSPAHLACEEGMLDAISLLLYYKADMFAVDNSGRTPFDRACEYGREKVVEQLLNSGLTWSLLQKANDNHTASALHLASRNGHVQIVSYLIECGWPLNRLTSQGSALFEAAAYARIQVVRYLLYMGCDPTITNDSGETAVDICKKTSSNNPITSKEIRYLLKGYHYHLLSLSFSNRISNKKIME</sequence>
<dbReference type="PANTHER" id="PTHR24174">
    <property type="entry name" value="ANKYRIN REPEAT AND STERILE ALPHA MOTIF DOMAIN-CONTAINING PROTEIN 1"/>
    <property type="match status" value="1"/>
</dbReference>
<keyword evidence="2 3" id="KW-0040">ANK repeat</keyword>
<feature type="repeat" description="ANK" evidence="3">
    <location>
        <begin position="156"/>
        <end position="188"/>
    </location>
</feature>
<dbReference type="SMART" id="SM00248">
    <property type="entry name" value="ANK"/>
    <property type="match status" value="6"/>
</dbReference>
<feature type="repeat" description="ANK" evidence="3">
    <location>
        <begin position="53"/>
        <end position="85"/>
    </location>
</feature>
<dbReference type="STRING" id="318479.A0A0N4UD53"/>
<proteinExistence type="predicted"/>
<protein>
    <submittedName>
        <fullName evidence="7">ANK_REP_REGION domain-containing protein</fullName>
    </submittedName>
</protein>
<dbReference type="OrthoDB" id="6156898at2759"/>
<dbReference type="Proteomes" id="UP000274756">
    <property type="component" value="Unassembled WGS sequence"/>
</dbReference>
<dbReference type="SUPFAM" id="SSF48403">
    <property type="entry name" value="Ankyrin repeat"/>
    <property type="match status" value="1"/>
</dbReference>
<keyword evidence="1" id="KW-0677">Repeat</keyword>
<dbReference type="Pfam" id="PF12796">
    <property type="entry name" value="Ank_2"/>
    <property type="match status" value="2"/>
</dbReference>
<evidence type="ECO:0000313" key="5">
    <source>
        <dbReference type="Proteomes" id="UP000038040"/>
    </source>
</evidence>